<sequence>VKASQTAAASQNRRTKLTAQRASACSATKITPHISGLLLVIHNFLFGKNVLCHNFGELLLGEIFNNTNIHSSFQVYHYKVVVVIMAPK</sequence>
<organism evidence="1 2">
    <name type="scientific">Sparus aurata</name>
    <name type="common">Gilthead sea bream</name>
    <dbReference type="NCBI Taxonomy" id="8175"/>
    <lineage>
        <taxon>Eukaryota</taxon>
        <taxon>Metazoa</taxon>
        <taxon>Chordata</taxon>
        <taxon>Craniata</taxon>
        <taxon>Vertebrata</taxon>
        <taxon>Euteleostomi</taxon>
        <taxon>Actinopterygii</taxon>
        <taxon>Neopterygii</taxon>
        <taxon>Teleostei</taxon>
        <taxon>Neoteleostei</taxon>
        <taxon>Acanthomorphata</taxon>
        <taxon>Eupercaria</taxon>
        <taxon>Spariformes</taxon>
        <taxon>Sparidae</taxon>
        <taxon>Sparus</taxon>
    </lineage>
</organism>
<evidence type="ECO:0000313" key="2">
    <source>
        <dbReference type="Proteomes" id="UP000472265"/>
    </source>
</evidence>
<dbReference type="InParanoid" id="A0A671XN15"/>
<name>A0A671XN15_SPAAU</name>
<accession>A0A671XN15</accession>
<reference evidence="1" key="3">
    <citation type="submission" date="2025-09" db="UniProtKB">
        <authorList>
            <consortium name="Ensembl"/>
        </authorList>
    </citation>
    <scope>IDENTIFICATION</scope>
</reference>
<evidence type="ECO:0000313" key="1">
    <source>
        <dbReference type="Ensembl" id="ENSSAUP00010052578.1"/>
    </source>
</evidence>
<protein>
    <submittedName>
        <fullName evidence="1">Uncharacterized protein</fullName>
    </submittedName>
</protein>
<keyword evidence="2" id="KW-1185">Reference proteome</keyword>
<proteinExistence type="predicted"/>
<dbReference type="Proteomes" id="UP000472265">
    <property type="component" value="Chromosome 8"/>
</dbReference>
<reference evidence="1" key="2">
    <citation type="submission" date="2025-08" db="UniProtKB">
        <authorList>
            <consortium name="Ensembl"/>
        </authorList>
    </citation>
    <scope>IDENTIFICATION</scope>
</reference>
<dbReference type="Ensembl" id="ENSSAUT00010055280.1">
    <property type="protein sequence ID" value="ENSSAUP00010052578.1"/>
    <property type="gene ID" value="ENSSAUG00010021799.1"/>
</dbReference>
<reference evidence="1" key="1">
    <citation type="submission" date="2021-04" db="EMBL/GenBank/DDBJ databases">
        <authorList>
            <consortium name="Wellcome Sanger Institute Data Sharing"/>
        </authorList>
    </citation>
    <scope>NUCLEOTIDE SEQUENCE [LARGE SCALE GENOMIC DNA]</scope>
</reference>
<dbReference type="AlphaFoldDB" id="A0A671XN15"/>